<reference evidence="2" key="1">
    <citation type="submission" date="2023-07" db="EMBL/GenBank/DDBJ databases">
        <title>30 novel species of actinomycetes from the DSMZ collection.</title>
        <authorList>
            <person name="Nouioui I."/>
        </authorList>
    </citation>
    <scope>NUCLEOTIDE SEQUENCE [LARGE SCALE GENOMIC DNA]</scope>
    <source>
        <strain evidence="2">DSM 44915</strain>
    </source>
</reference>
<evidence type="ECO:0000313" key="2">
    <source>
        <dbReference type="Proteomes" id="UP001183410"/>
    </source>
</evidence>
<dbReference type="RefSeq" id="WP_311665627.1">
    <property type="nucleotide sequence ID" value="NZ_JAVREO010000003.1"/>
</dbReference>
<organism evidence="1 2">
    <name type="scientific">Streptomyces chisholmiae</name>
    <dbReference type="NCBI Taxonomy" id="3075540"/>
    <lineage>
        <taxon>Bacteria</taxon>
        <taxon>Bacillati</taxon>
        <taxon>Actinomycetota</taxon>
        <taxon>Actinomycetes</taxon>
        <taxon>Kitasatosporales</taxon>
        <taxon>Streptomycetaceae</taxon>
        <taxon>Streptomyces</taxon>
    </lineage>
</organism>
<gene>
    <name evidence="1" type="ORF">RM844_06075</name>
</gene>
<evidence type="ECO:0000313" key="1">
    <source>
        <dbReference type="EMBL" id="MDT0265855.1"/>
    </source>
</evidence>
<accession>A0ABU2JLJ4</accession>
<name>A0ABU2JLJ4_9ACTN</name>
<protein>
    <submittedName>
        <fullName evidence="1">Uncharacterized protein</fullName>
    </submittedName>
</protein>
<proteinExistence type="predicted"/>
<dbReference type="EMBL" id="JAVREO010000003">
    <property type="protein sequence ID" value="MDT0265855.1"/>
    <property type="molecule type" value="Genomic_DNA"/>
</dbReference>
<comment type="caution">
    <text evidence="1">The sequence shown here is derived from an EMBL/GenBank/DDBJ whole genome shotgun (WGS) entry which is preliminary data.</text>
</comment>
<dbReference type="Proteomes" id="UP001183410">
    <property type="component" value="Unassembled WGS sequence"/>
</dbReference>
<keyword evidence="2" id="KW-1185">Reference proteome</keyword>
<sequence length="116" mass="12812">MSGKSDDAQALTGLIRWEAPLGELIEAANRCDRRTVPAALLCRSAVRDVLRRCVSGDLALAELPHWAFSVHMMESVEIVEGDLDLLSRFLVEVSSPELFGPVTKDVCEQWSQRMAA</sequence>